<protein>
    <submittedName>
        <fullName evidence="2">Uncharacterized protein</fullName>
    </submittedName>
</protein>
<dbReference type="Proteomes" id="UP000241128">
    <property type="component" value="Segment"/>
</dbReference>
<evidence type="ECO:0000313" key="2">
    <source>
        <dbReference type="EMBL" id="AUV60675.1"/>
    </source>
</evidence>
<feature type="region of interest" description="Disordered" evidence="1">
    <location>
        <begin position="171"/>
        <end position="217"/>
    </location>
</feature>
<dbReference type="EMBL" id="MG770214">
    <property type="protein sequence ID" value="AUV60675.1"/>
    <property type="molecule type" value="Genomic_DNA"/>
</dbReference>
<proteinExistence type="predicted"/>
<reference evidence="2 3" key="1">
    <citation type="submission" date="2018-01" db="EMBL/GenBank/DDBJ databases">
        <authorList>
            <person name="Brammer T.X."/>
            <person name="Firkus N.C."/>
            <person name="Haglund K.L."/>
            <person name="Heubel C."/>
            <person name="Johnson K."/>
            <person name="Lowery J.D."/>
            <person name="Neidermyer S.M."/>
            <person name="Richards M.A."/>
            <person name="Urick M.N."/>
            <person name="Bonilla J.A."/>
            <person name="Klyczek K."/>
            <person name="Garlena R.A."/>
            <person name="Russell D.A."/>
            <person name="Pope W.H."/>
            <person name="Jacobs-Sera D."/>
            <person name="Hendrix R.W."/>
            <person name="Hatfull G.F."/>
        </authorList>
    </citation>
    <scope>NUCLEOTIDE SEQUENCE [LARGE SCALE GENOMIC DNA]</scope>
</reference>
<gene>
    <name evidence="2" type="ORF">SEA_STEVEFRENCH_73</name>
</gene>
<evidence type="ECO:0000313" key="3">
    <source>
        <dbReference type="Proteomes" id="UP000241128"/>
    </source>
</evidence>
<sequence length="242" mass="27490">MTYPTWPEIYPTLNQPDHEHHLDYTFECGAPGCRWMTYHRSAEGARAEKQRHHDNDQCPYLGPAYTFNEEGGLMARGPSILEKMWDELDHVTKAIMEQRPRFKNDEMTPDELEGYFKLQGQAMGLAIAIQLMSVPHFDDVAAVSKWSLKRYRMNAGQIDFMDTPGCQGYNPMPAPSREIKAARPQPKASSPASNPKTGKFKALNDDERTHLKNMHGKGIPAGPIMAMLKISQEQYDHEVSKL</sequence>
<evidence type="ECO:0000256" key="1">
    <source>
        <dbReference type="SAM" id="MobiDB-lite"/>
    </source>
</evidence>
<name>A0A2K9VEI9_9CAUD</name>
<organism evidence="2 3">
    <name type="scientific">Gordonia phage SteveFrench</name>
    <dbReference type="NCBI Taxonomy" id="2079281"/>
    <lineage>
        <taxon>Viruses</taxon>
        <taxon>Duplodnaviria</taxon>
        <taxon>Heunggongvirae</taxon>
        <taxon>Uroviricota</taxon>
        <taxon>Caudoviricetes</taxon>
        <taxon>Montyvirus</taxon>
        <taxon>Montyvirus stevefrench</taxon>
    </lineage>
</organism>
<feature type="compositionally biased region" description="Polar residues" evidence="1">
    <location>
        <begin position="187"/>
        <end position="196"/>
    </location>
</feature>
<accession>A0A2K9VEI9</accession>
<keyword evidence="3" id="KW-1185">Reference proteome</keyword>